<dbReference type="GO" id="GO:0042302">
    <property type="term" value="F:structural constituent of cuticle"/>
    <property type="evidence" value="ECO:0007669"/>
    <property type="project" value="UniProtKB-UniRule"/>
</dbReference>
<evidence type="ECO:0000313" key="4">
    <source>
        <dbReference type="Proteomes" id="UP000092445"/>
    </source>
</evidence>
<keyword evidence="1" id="KW-0193">Cuticle</keyword>
<proteinExistence type="predicted"/>
<keyword evidence="2" id="KW-0472">Membrane</keyword>
<accession>A0A1A9Z480</accession>
<dbReference type="InterPro" id="IPR000618">
    <property type="entry name" value="Insect_cuticle"/>
</dbReference>
<keyword evidence="4" id="KW-1185">Reference proteome</keyword>
<dbReference type="Pfam" id="PF00379">
    <property type="entry name" value="Chitin_bind_4"/>
    <property type="match status" value="1"/>
</dbReference>
<dbReference type="AlphaFoldDB" id="A0A1A9Z480"/>
<keyword evidence="2" id="KW-0812">Transmembrane</keyword>
<keyword evidence="2" id="KW-1133">Transmembrane helix</keyword>
<reference evidence="4" key="1">
    <citation type="submission" date="2014-03" db="EMBL/GenBank/DDBJ databases">
        <authorList>
            <person name="Aksoy S."/>
            <person name="Warren W."/>
            <person name="Wilson R.K."/>
        </authorList>
    </citation>
    <scope>NUCLEOTIDE SEQUENCE [LARGE SCALE GENOMIC DNA]</scope>
    <source>
        <strain evidence="4">IAEA</strain>
    </source>
</reference>
<evidence type="ECO:0000256" key="1">
    <source>
        <dbReference type="PROSITE-ProRule" id="PRU00497"/>
    </source>
</evidence>
<dbReference type="STRING" id="7398.A0A1A9Z480"/>
<evidence type="ECO:0000313" key="3">
    <source>
        <dbReference type="EnsemblMetazoa" id="GPAI003327-PA"/>
    </source>
</evidence>
<organism evidence="3 4">
    <name type="scientific">Glossina pallidipes</name>
    <name type="common">Tsetse fly</name>
    <dbReference type="NCBI Taxonomy" id="7398"/>
    <lineage>
        <taxon>Eukaryota</taxon>
        <taxon>Metazoa</taxon>
        <taxon>Ecdysozoa</taxon>
        <taxon>Arthropoda</taxon>
        <taxon>Hexapoda</taxon>
        <taxon>Insecta</taxon>
        <taxon>Pterygota</taxon>
        <taxon>Neoptera</taxon>
        <taxon>Endopterygota</taxon>
        <taxon>Diptera</taxon>
        <taxon>Brachycera</taxon>
        <taxon>Muscomorpha</taxon>
        <taxon>Hippoboscoidea</taxon>
        <taxon>Glossinidae</taxon>
        <taxon>Glossina</taxon>
    </lineage>
</organism>
<dbReference type="EnsemblMetazoa" id="GPAI003327-RA">
    <property type="protein sequence ID" value="GPAI003327-PA"/>
    <property type="gene ID" value="GPAI003327"/>
</dbReference>
<name>A0A1A9Z480_GLOPL</name>
<dbReference type="PROSITE" id="PS51155">
    <property type="entry name" value="CHIT_BIND_RR_2"/>
    <property type="match status" value="1"/>
</dbReference>
<reference evidence="3" key="2">
    <citation type="submission" date="2020-05" db="UniProtKB">
        <authorList>
            <consortium name="EnsemblMetazoa"/>
        </authorList>
    </citation>
    <scope>IDENTIFICATION</scope>
    <source>
        <strain evidence="3">IAEA</strain>
    </source>
</reference>
<protein>
    <submittedName>
        <fullName evidence="3">Uncharacterized protein</fullName>
    </submittedName>
</protein>
<dbReference type="VEuPathDB" id="VectorBase:GPAI003327"/>
<feature type="transmembrane region" description="Helical" evidence="2">
    <location>
        <begin position="42"/>
        <end position="62"/>
    </location>
</feature>
<sequence>MLYYNLSDYLINAKENKKQEFKIKFIALKETTRVWFQHHCNIYLFVFGILNFVWVLASAALLDNIFPTIMLQFYKFIPFERGYRFSVEDPDGNAKRDEMAVILYPGTPEQELMVMGTYSVTDIKTNLETITMYTADKDGYKARYVIKRKLKSRKLSPECLKSGCG</sequence>
<dbReference type="Proteomes" id="UP000092445">
    <property type="component" value="Unassembled WGS sequence"/>
</dbReference>
<evidence type="ECO:0000256" key="2">
    <source>
        <dbReference type="SAM" id="Phobius"/>
    </source>
</evidence>